<keyword evidence="4" id="KW-1185">Reference proteome</keyword>
<dbReference type="InterPro" id="IPR036047">
    <property type="entry name" value="F-box-like_dom_sf"/>
</dbReference>
<dbReference type="Proteomes" id="UP000593562">
    <property type="component" value="Unassembled WGS sequence"/>
</dbReference>
<evidence type="ECO:0000259" key="1">
    <source>
        <dbReference type="Pfam" id="PF00646"/>
    </source>
</evidence>
<accession>A0A7J7C500</accession>
<dbReference type="Pfam" id="PF03478">
    <property type="entry name" value="Beta-prop_KIB1-4"/>
    <property type="match status" value="1"/>
</dbReference>
<reference evidence="3 4" key="1">
    <citation type="journal article" date="2020" name="Nat. Commun.">
        <title>Genome of Tripterygium wilfordii and identification of cytochrome P450 involved in triptolide biosynthesis.</title>
        <authorList>
            <person name="Tu L."/>
            <person name="Su P."/>
            <person name="Zhang Z."/>
            <person name="Gao L."/>
            <person name="Wang J."/>
            <person name="Hu T."/>
            <person name="Zhou J."/>
            <person name="Zhang Y."/>
            <person name="Zhao Y."/>
            <person name="Liu Y."/>
            <person name="Song Y."/>
            <person name="Tong Y."/>
            <person name="Lu Y."/>
            <person name="Yang J."/>
            <person name="Xu C."/>
            <person name="Jia M."/>
            <person name="Peters R.J."/>
            <person name="Huang L."/>
            <person name="Gao W."/>
        </authorList>
    </citation>
    <scope>NUCLEOTIDE SEQUENCE [LARGE SCALE GENOMIC DNA]</scope>
    <source>
        <strain evidence="4">cv. XIE 37</strain>
        <tissue evidence="3">Leaf</tissue>
    </source>
</reference>
<organism evidence="3 4">
    <name type="scientific">Tripterygium wilfordii</name>
    <name type="common">Thunder God vine</name>
    <dbReference type="NCBI Taxonomy" id="458696"/>
    <lineage>
        <taxon>Eukaryota</taxon>
        <taxon>Viridiplantae</taxon>
        <taxon>Streptophyta</taxon>
        <taxon>Embryophyta</taxon>
        <taxon>Tracheophyta</taxon>
        <taxon>Spermatophyta</taxon>
        <taxon>Magnoliopsida</taxon>
        <taxon>eudicotyledons</taxon>
        <taxon>Gunneridae</taxon>
        <taxon>Pentapetalae</taxon>
        <taxon>rosids</taxon>
        <taxon>fabids</taxon>
        <taxon>Celastrales</taxon>
        <taxon>Celastraceae</taxon>
        <taxon>Tripterygium</taxon>
    </lineage>
</organism>
<name>A0A7J7C500_TRIWF</name>
<dbReference type="SUPFAM" id="SSF81383">
    <property type="entry name" value="F-box domain"/>
    <property type="match status" value="1"/>
</dbReference>
<dbReference type="EMBL" id="JAAARO010000021">
    <property type="protein sequence ID" value="KAF5729192.1"/>
    <property type="molecule type" value="Genomic_DNA"/>
</dbReference>
<dbReference type="InterPro" id="IPR050942">
    <property type="entry name" value="F-box_BR-signaling"/>
</dbReference>
<feature type="domain" description="KIB1-4 beta-propeller" evidence="2">
    <location>
        <begin position="65"/>
        <end position="383"/>
    </location>
</feature>
<feature type="domain" description="F-box" evidence="1">
    <location>
        <begin position="8"/>
        <end position="40"/>
    </location>
</feature>
<dbReference type="InterPro" id="IPR005174">
    <property type="entry name" value="KIB1-4_b-propeller"/>
</dbReference>
<evidence type="ECO:0000259" key="2">
    <source>
        <dbReference type="Pfam" id="PF03478"/>
    </source>
</evidence>
<dbReference type="InParanoid" id="A0A7J7C500"/>
<sequence length="417" mass="48551">MENEYRDWSQLVPEILDLIASRLSLADYYRFGSVCTTWRHSRSSYRHPIPWLLYSRFRTSKSRGFYCLQNKRFYQIPMPEAFRQGWWSGSSHGWLIMFNQKNYSDSLFNPFTGNTIPLPNNHHNLNHGDLFNFSVWKKRFTSCIKAILSSEPTLANIAAGRCVVAAIVIRDEVSAAAWWDDGDNHDDHLLARWDDDGNHDYHLLVFCRPGDENWTPCVIPNDFDLEIANIIFSDGKLYGITRFLHLYVFDINDKAISWRKLLTHPPSTITSKEKAFHNPLYMVESRGELLLIIRVMSLQLRPGPSRRYTKSFSIFKLDSRTDPASWVRVEDIHGRVLFVGRDQPQLIELSGFHEWSGFESNCIYYVDDDYDDAENSSPEIGVFRLDGRLRLLPRGISIIPFFGYPCLFPSIWFTPNP</sequence>
<protein>
    <recommendedName>
        <fullName evidence="5">DUF295 domain-containing protein</fullName>
    </recommendedName>
</protein>
<dbReference type="PANTHER" id="PTHR44259">
    <property type="entry name" value="OS07G0183000 PROTEIN-RELATED"/>
    <property type="match status" value="1"/>
</dbReference>
<evidence type="ECO:0000313" key="4">
    <source>
        <dbReference type="Proteomes" id="UP000593562"/>
    </source>
</evidence>
<dbReference type="Gene3D" id="1.20.1280.50">
    <property type="match status" value="1"/>
</dbReference>
<gene>
    <name evidence="3" type="ORF">HS088_TW21G01351</name>
</gene>
<dbReference type="Pfam" id="PF00646">
    <property type="entry name" value="F-box"/>
    <property type="match status" value="1"/>
</dbReference>
<proteinExistence type="predicted"/>
<evidence type="ECO:0000313" key="3">
    <source>
        <dbReference type="EMBL" id="KAF5729192.1"/>
    </source>
</evidence>
<dbReference type="AlphaFoldDB" id="A0A7J7C500"/>
<dbReference type="OrthoDB" id="642536at2759"/>
<comment type="caution">
    <text evidence="3">The sequence shown here is derived from an EMBL/GenBank/DDBJ whole genome shotgun (WGS) entry which is preliminary data.</text>
</comment>
<dbReference type="InterPro" id="IPR001810">
    <property type="entry name" value="F-box_dom"/>
</dbReference>
<evidence type="ECO:0008006" key="5">
    <source>
        <dbReference type="Google" id="ProtNLM"/>
    </source>
</evidence>